<organism evidence="1">
    <name type="scientific">hydrothermal vent metagenome</name>
    <dbReference type="NCBI Taxonomy" id="652676"/>
    <lineage>
        <taxon>unclassified sequences</taxon>
        <taxon>metagenomes</taxon>
        <taxon>ecological metagenomes</taxon>
    </lineage>
</organism>
<protein>
    <submittedName>
        <fullName evidence="1">Uncharacterized protein</fullName>
    </submittedName>
</protein>
<gene>
    <name evidence="1" type="ORF">MNBD_IGNAVI01-1795</name>
</gene>
<evidence type="ECO:0000313" key="1">
    <source>
        <dbReference type="EMBL" id="VAX18723.1"/>
    </source>
</evidence>
<proteinExistence type="predicted"/>
<accession>A0A3B1C2C3</accession>
<name>A0A3B1C2C3_9ZZZZ</name>
<dbReference type="EMBL" id="UOGD01000113">
    <property type="protein sequence ID" value="VAX18723.1"/>
    <property type="molecule type" value="Genomic_DNA"/>
</dbReference>
<feature type="non-terminal residue" evidence="1">
    <location>
        <position position="138"/>
    </location>
</feature>
<sequence length="138" mass="16114">MLSAAEAFSQVNYEPLNKSVYGYLDRLSIQGYFQINSEIKPFSRIYIAQKLKIVIENKKDKLTPLEKKELIFYTEEYARELKRINVNVDSILVNEKGKFNLWSVVGFNEYGRFHLVDYDDSLFTFTLDPILGYKYGSG</sequence>
<reference evidence="1" key="1">
    <citation type="submission" date="2018-06" db="EMBL/GenBank/DDBJ databases">
        <authorList>
            <person name="Zhirakovskaya E."/>
        </authorList>
    </citation>
    <scope>NUCLEOTIDE SEQUENCE</scope>
</reference>
<dbReference type="AlphaFoldDB" id="A0A3B1C2C3"/>